<dbReference type="NCBIfam" id="TIGR02138">
    <property type="entry name" value="phosphate_pstC"/>
    <property type="match status" value="1"/>
</dbReference>
<sequence>MEKKKRIGGKLAKGVLFFCASLSVILVILMTVMIFKEGLPIFKIAGVKDFLLGSDWYPTAAEPSYGIFPMIVGSLYVTFLALLIGLPIGLLTAIFISEIASPKISRLLQQAVEILSGIPSVVYGFFGLTVIVPFVRTVFGGTGLSVLSAAFILAVMILPTLISVSAVSMRAVDNSLRAGSLALGSTKWQSIYKVVLPAAVKGIAAGVVLSIGRAIGETMAVILVAGNTPAIPGGILDPVRTMTVNIVLEMAYVRPGTEHYTALFGTALVLFLFIMLLNLVVNRILHKAVSINGK</sequence>
<comment type="caution">
    <text evidence="12">The sequence shown here is derived from an EMBL/GenBank/DDBJ whole genome shotgun (WGS) entry which is preliminary data.</text>
</comment>
<dbReference type="GO" id="GO:0005886">
    <property type="term" value="C:plasma membrane"/>
    <property type="evidence" value="ECO:0007669"/>
    <property type="project" value="UniProtKB-SubCell"/>
</dbReference>
<evidence type="ECO:0000313" key="13">
    <source>
        <dbReference type="Proteomes" id="UP000623172"/>
    </source>
</evidence>
<dbReference type="EMBL" id="JACRSR010000002">
    <property type="protein sequence ID" value="MBC8531496.1"/>
    <property type="molecule type" value="Genomic_DNA"/>
</dbReference>
<dbReference type="PANTHER" id="PTHR30425:SF1">
    <property type="entry name" value="PHOSPHATE TRANSPORT SYSTEM PERMEASE PROTEIN PSTC"/>
    <property type="match status" value="1"/>
</dbReference>
<dbReference type="AlphaFoldDB" id="A0A926D4M3"/>
<protein>
    <recommendedName>
        <fullName evidence="10">Phosphate transport system permease protein</fullName>
    </recommendedName>
</protein>
<accession>A0A926D4M3</accession>
<evidence type="ECO:0000256" key="1">
    <source>
        <dbReference type="ARBA" id="ARBA00004651"/>
    </source>
</evidence>
<gene>
    <name evidence="12" type="primary">pstC</name>
    <name evidence="12" type="ORF">H8696_06500</name>
</gene>
<keyword evidence="8 9" id="KW-0472">Membrane</keyword>
<keyword evidence="5 10" id="KW-0592">Phosphate transport</keyword>
<dbReference type="RefSeq" id="WP_249316103.1">
    <property type="nucleotide sequence ID" value="NZ_JACRSR010000002.1"/>
</dbReference>
<keyword evidence="7 9" id="KW-1133">Transmembrane helix</keyword>
<feature type="transmembrane region" description="Helical" evidence="9">
    <location>
        <begin position="12"/>
        <end position="35"/>
    </location>
</feature>
<dbReference type="Proteomes" id="UP000623172">
    <property type="component" value="Unassembled WGS sequence"/>
</dbReference>
<feature type="transmembrane region" description="Helical" evidence="9">
    <location>
        <begin position="190"/>
        <end position="211"/>
    </location>
</feature>
<dbReference type="Pfam" id="PF00528">
    <property type="entry name" value="BPD_transp_1"/>
    <property type="match status" value="1"/>
</dbReference>
<feature type="transmembrane region" description="Helical" evidence="9">
    <location>
        <begin position="147"/>
        <end position="169"/>
    </location>
</feature>
<dbReference type="SUPFAM" id="SSF161098">
    <property type="entry name" value="MetI-like"/>
    <property type="match status" value="1"/>
</dbReference>
<comment type="similarity">
    <text evidence="2 10">Belongs to the binding-protein-dependent transport system permease family. CysTW subfamily.</text>
</comment>
<reference evidence="12" key="1">
    <citation type="submission" date="2020-08" db="EMBL/GenBank/DDBJ databases">
        <title>Genome public.</title>
        <authorList>
            <person name="Liu C."/>
            <person name="Sun Q."/>
        </authorList>
    </citation>
    <scope>NUCLEOTIDE SEQUENCE</scope>
    <source>
        <strain evidence="12">NSJ-53</strain>
    </source>
</reference>
<comment type="function">
    <text evidence="10">Part of the binding-protein-dependent transport system for phosphate; probably responsible for the translocation of the substrate across the membrane.</text>
</comment>
<dbReference type="InterPro" id="IPR051124">
    <property type="entry name" value="Phosphate_Transport_Permease"/>
</dbReference>
<evidence type="ECO:0000256" key="8">
    <source>
        <dbReference type="ARBA" id="ARBA00023136"/>
    </source>
</evidence>
<organism evidence="12 13">
    <name type="scientific">Gehongia tenuis</name>
    <dbReference type="NCBI Taxonomy" id="2763655"/>
    <lineage>
        <taxon>Bacteria</taxon>
        <taxon>Bacillati</taxon>
        <taxon>Bacillota</taxon>
        <taxon>Clostridia</taxon>
        <taxon>Christensenellales</taxon>
        <taxon>Christensenellaceae</taxon>
        <taxon>Gehongia</taxon>
    </lineage>
</organism>
<feature type="transmembrane region" description="Helical" evidence="9">
    <location>
        <begin position="75"/>
        <end position="100"/>
    </location>
</feature>
<comment type="subcellular location">
    <subcellularLocation>
        <location evidence="1 9">Cell membrane</location>
        <topology evidence="1 9">Multi-pass membrane protein</topology>
    </subcellularLocation>
</comment>
<proteinExistence type="inferred from homology"/>
<feature type="transmembrane region" description="Helical" evidence="9">
    <location>
        <begin position="112"/>
        <end position="135"/>
    </location>
</feature>
<dbReference type="PANTHER" id="PTHR30425">
    <property type="entry name" value="PHOSPHATE TRANSPORT SYSTEM PERMEASE PROTEIN PST"/>
    <property type="match status" value="1"/>
</dbReference>
<dbReference type="PROSITE" id="PS50928">
    <property type="entry name" value="ABC_TM1"/>
    <property type="match status" value="1"/>
</dbReference>
<keyword evidence="3 9" id="KW-0813">Transport</keyword>
<keyword evidence="4 10" id="KW-1003">Cell membrane</keyword>
<evidence type="ECO:0000256" key="6">
    <source>
        <dbReference type="ARBA" id="ARBA00022692"/>
    </source>
</evidence>
<evidence type="ECO:0000256" key="7">
    <source>
        <dbReference type="ARBA" id="ARBA00022989"/>
    </source>
</evidence>
<name>A0A926D4M3_9FIRM</name>
<evidence type="ECO:0000256" key="9">
    <source>
        <dbReference type="RuleBase" id="RU363032"/>
    </source>
</evidence>
<feature type="transmembrane region" description="Helical" evidence="9">
    <location>
        <begin position="260"/>
        <end position="281"/>
    </location>
</feature>
<evidence type="ECO:0000256" key="4">
    <source>
        <dbReference type="ARBA" id="ARBA00022475"/>
    </source>
</evidence>
<evidence type="ECO:0000256" key="10">
    <source>
        <dbReference type="RuleBase" id="RU363054"/>
    </source>
</evidence>
<dbReference type="InterPro" id="IPR011864">
    <property type="entry name" value="Phosphate_PstC"/>
</dbReference>
<dbReference type="GO" id="GO:0005315">
    <property type="term" value="F:phosphate transmembrane transporter activity"/>
    <property type="evidence" value="ECO:0007669"/>
    <property type="project" value="InterPro"/>
</dbReference>
<keyword evidence="6 9" id="KW-0812">Transmembrane</keyword>
<evidence type="ECO:0000313" key="12">
    <source>
        <dbReference type="EMBL" id="MBC8531496.1"/>
    </source>
</evidence>
<evidence type="ECO:0000256" key="2">
    <source>
        <dbReference type="ARBA" id="ARBA00007069"/>
    </source>
</evidence>
<feature type="domain" description="ABC transmembrane type-1" evidence="11">
    <location>
        <begin position="71"/>
        <end position="281"/>
    </location>
</feature>
<keyword evidence="13" id="KW-1185">Reference proteome</keyword>
<evidence type="ECO:0000256" key="3">
    <source>
        <dbReference type="ARBA" id="ARBA00022448"/>
    </source>
</evidence>
<dbReference type="InterPro" id="IPR000515">
    <property type="entry name" value="MetI-like"/>
</dbReference>
<dbReference type="CDD" id="cd06261">
    <property type="entry name" value="TM_PBP2"/>
    <property type="match status" value="1"/>
</dbReference>
<dbReference type="GO" id="GO:0006817">
    <property type="term" value="P:phosphate ion transport"/>
    <property type="evidence" value="ECO:0007669"/>
    <property type="project" value="UniProtKB-KW"/>
</dbReference>
<dbReference type="InterPro" id="IPR035906">
    <property type="entry name" value="MetI-like_sf"/>
</dbReference>
<evidence type="ECO:0000259" key="11">
    <source>
        <dbReference type="PROSITE" id="PS50928"/>
    </source>
</evidence>
<dbReference type="Gene3D" id="1.10.3720.10">
    <property type="entry name" value="MetI-like"/>
    <property type="match status" value="1"/>
</dbReference>
<evidence type="ECO:0000256" key="5">
    <source>
        <dbReference type="ARBA" id="ARBA00022592"/>
    </source>
</evidence>